<sequence length="46" mass="5200">KWNLAVGVAVFLVVFVLISACAETVEKKPEKSYKFVNYHLNFLVKG</sequence>
<proteinExistence type="predicted"/>
<accession>X1F3P6</accession>
<dbReference type="AlphaFoldDB" id="X1F3P6"/>
<gene>
    <name evidence="1" type="ORF">S01H4_56664</name>
</gene>
<reference evidence="1" key="1">
    <citation type="journal article" date="2014" name="Front. Microbiol.">
        <title>High frequency of phylogenetically diverse reductive dehalogenase-homologous genes in deep subseafloor sedimentary metagenomes.</title>
        <authorList>
            <person name="Kawai M."/>
            <person name="Futagami T."/>
            <person name="Toyoda A."/>
            <person name="Takaki Y."/>
            <person name="Nishi S."/>
            <person name="Hori S."/>
            <person name="Arai W."/>
            <person name="Tsubouchi T."/>
            <person name="Morono Y."/>
            <person name="Uchiyama I."/>
            <person name="Ito T."/>
            <person name="Fujiyama A."/>
            <person name="Inagaki F."/>
            <person name="Takami H."/>
        </authorList>
    </citation>
    <scope>NUCLEOTIDE SEQUENCE</scope>
    <source>
        <strain evidence="1">Expedition CK06-06</strain>
    </source>
</reference>
<evidence type="ECO:0000313" key="1">
    <source>
        <dbReference type="EMBL" id="GAH15428.1"/>
    </source>
</evidence>
<name>X1F3P6_9ZZZZ</name>
<comment type="caution">
    <text evidence="1">The sequence shown here is derived from an EMBL/GenBank/DDBJ whole genome shotgun (WGS) entry which is preliminary data.</text>
</comment>
<protein>
    <submittedName>
        <fullName evidence="1">Uncharacterized protein</fullName>
    </submittedName>
</protein>
<dbReference type="EMBL" id="BART01032859">
    <property type="protein sequence ID" value="GAH15428.1"/>
    <property type="molecule type" value="Genomic_DNA"/>
</dbReference>
<organism evidence="1">
    <name type="scientific">marine sediment metagenome</name>
    <dbReference type="NCBI Taxonomy" id="412755"/>
    <lineage>
        <taxon>unclassified sequences</taxon>
        <taxon>metagenomes</taxon>
        <taxon>ecological metagenomes</taxon>
    </lineage>
</organism>
<feature type="non-terminal residue" evidence="1">
    <location>
        <position position="1"/>
    </location>
</feature>